<keyword evidence="1" id="KW-0732">Signal</keyword>
<feature type="chain" id="PRO_5026110675" evidence="1">
    <location>
        <begin position="20"/>
        <end position="184"/>
    </location>
</feature>
<dbReference type="EMBL" id="ML995964">
    <property type="protein sequence ID" value="KAF2763784.1"/>
    <property type="molecule type" value="Genomic_DNA"/>
</dbReference>
<proteinExistence type="predicted"/>
<reference evidence="2" key="1">
    <citation type="journal article" date="2020" name="Stud. Mycol.">
        <title>101 Dothideomycetes genomes: a test case for predicting lifestyles and emergence of pathogens.</title>
        <authorList>
            <person name="Haridas S."/>
            <person name="Albert R."/>
            <person name="Binder M."/>
            <person name="Bloem J."/>
            <person name="Labutti K."/>
            <person name="Salamov A."/>
            <person name="Andreopoulos B."/>
            <person name="Baker S."/>
            <person name="Barry K."/>
            <person name="Bills G."/>
            <person name="Bluhm B."/>
            <person name="Cannon C."/>
            <person name="Castanera R."/>
            <person name="Culley D."/>
            <person name="Daum C."/>
            <person name="Ezra D."/>
            <person name="Gonzalez J."/>
            <person name="Henrissat B."/>
            <person name="Kuo A."/>
            <person name="Liang C."/>
            <person name="Lipzen A."/>
            <person name="Lutzoni F."/>
            <person name="Magnuson J."/>
            <person name="Mondo S."/>
            <person name="Nolan M."/>
            <person name="Ohm R."/>
            <person name="Pangilinan J."/>
            <person name="Park H.-J."/>
            <person name="Ramirez L."/>
            <person name="Alfaro M."/>
            <person name="Sun H."/>
            <person name="Tritt A."/>
            <person name="Yoshinaga Y."/>
            <person name="Zwiers L.-H."/>
            <person name="Turgeon B."/>
            <person name="Goodwin S."/>
            <person name="Spatafora J."/>
            <person name="Crous P."/>
            <person name="Grigoriev I."/>
        </authorList>
    </citation>
    <scope>NUCLEOTIDE SEQUENCE</scope>
    <source>
        <strain evidence="2">CBS 116005</strain>
    </source>
</reference>
<evidence type="ECO:0000313" key="2">
    <source>
        <dbReference type="EMBL" id="KAF2763784.1"/>
    </source>
</evidence>
<evidence type="ECO:0000256" key="1">
    <source>
        <dbReference type="SAM" id="SignalP"/>
    </source>
</evidence>
<protein>
    <submittedName>
        <fullName evidence="2">Uncharacterized protein</fullName>
    </submittedName>
</protein>
<keyword evidence="3" id="KW-1185">Reference proteome</keyword>
<sequence>MLRFVMFGFLLLGVSLTAAIDFSEWDPQPGLPAQFKPFLEALVNAAESRTVTTGYTDYFPPDGMQTTLTIHCVGAAAIQRCKESFLANGREIVHFPNVTFTKENNSSATVYESHGRIEMTYPKPPGNCSEQYYITRYTILKVDQSVEALPNLSTSPQGQVYWYHDIYVEPAALYTRIPCKSRRT</sequence>
<dbReference type="Proteomes" id="UP000799436">
    <property type="component" value="Unassembled WGS sequence"/>
</dbReference>
<dbReference type="OrthoDB" id="5176208at2759"/>
<gene>
    <name evidence="2" type="ORF">EJ03DRAFT_332444</name>
</gene>
<feature type="signal peptide" evidence="1">
    <location>
        <begin position="1"/>
        <end position="19"/>
    </location>
</feature>
<organism evidence="2 3">
    <name type="scientific">Teratosphaeria nubilosa</name>
    <dbReference type="NCBI Taxonomy" id="161662"/>
    <lineage>
        <taxon>Eukaryota</taxon>
        <taxon>Fungi</taxon>
        <taxon>Dikarya</taxon>
        <taxon>Ascomycota</taxon>
        <taxon>Pezizomycotina</taxon>
        <taxon>Dothideomycetes</taxon>
        <taxon>Dothideomycetidae</taxon>
        <taxon>Mycosphaerellales</taxon>
        <taxon>Teratosphaeriaceae</taxon>
        <taxon>Teratosphaeria</taxon>
    </lineage>
</organism>
<evidence type="ECO:0000313" key="3">
    <source>
        <dbReference type="Proteomes" id="UP000799436"/>
    </source>
</evidence>
<name>A0A6G1KUK5_9PEZI</name>
<accession>A0A6G1KUK5</accession>
<dbReference type="AlphaFoldDB" id="A0A6G1KUK5"/>